<organism evidence="2 3">
    <name type="scientific">Streptomyces actuosus</name>
    <dbReference type="NCBI Taxonomy" id="1885"/>
    <lineage>
        <taxon>Bacteria</taxon>
        <taxon>Bacillati</taxon>
        <taxon>Actinomycetota</taxon>
        <taxon>Actinomycetes</taxon>
        <taxon>Kitasatosporales</taxon>
        <taxon>Streptomycetaceae</taxon>
        <taxon>Streptomyces</taxon>
    </lineage>
</organism>
<accession>A0ABS2W153</accession>
<evidence type="ECO:0000313" key="3">
    <source>
        <dbReference type="Proteomes" id="UP000788262"/>
    </source>
</evidence>
<dbReference type="Pfam" id="PF12900">
    <property type="entry name" value="Pyridox_ox_2"/>
    <property type="match status" value="1"/>
</dbReference>
<keyword evidence="3" id="KW-1185">Reference proteome</keyword>
<proteinExistence type="predicted"/>
<reference evidence="2 3" key="1">
    <citation type="submission" date="2021-02" db="EMBL/GenBank/DDBJ databases">
        <title>Whole genome sequencing of Streptomyces actuosus VRA1.</title>
        <authorList>
            <person name="Sen G."/>
            <person name="Sen A."/>
        </authorList>
    </citation>
    <scope>NUCLEOTIDE SEQUENCE [LARGE SCALE GENOMIC DNA]</scope>
    <source>
        <strain evidence="2 3">VRA1</strain>
    </source>
</reference>
<protein>
    <submittedName>
        <fullName evidence="2">Pyridoxamine 5'-phosphate oxidase family protein</fullName>
    </submittedName>
</protein>
<name>A0ABS2W153_STRAS</name>
<feature type="compositionally biased region" description="Low complexity" evidence="1">
    <location>
        <begin position="69"/>
        <end position="83"/>
    </location>
</feature>
<dbReference type="InterPro" id="IPR024747">
    <property type="entry name" value="Pyridox_Oxase-rel"/>
</dbReference>
<gene>
    <name evidence="2" type="ORF">JS756_34760</name>
</gene>
<dbReference type="Gene3D" id="2.30.110.10">
    <property type="entry name" value="Electron Transport, Fmn-binding Protein, Chain A"/>
    <property type="match status" value="1"/>
</dbReference>
<sequence>MYSNDGFRELDRHECVRLLATASVGRVVFTCQALPAVLLSSHRVDGEGAVLVRTSEPARAVDGAVVARPMLGGRPMTPGPTGTADTCGTRGVGPGTSGDQGKSRH</sequence>
<feature type="region of interest" description="Disordered" evidence="1">
    <location>
        <begin position="69"/>
        <end position="105"/>
    </location>
</feature>
<dbReference type="EMBL" id="JAFFZS010000062">
    <property type="protein sequence ID" value="MBN0049147.1"/>
    <property type="molecule type" value="Genomic_DNA"/>
</dbReference>
<dbReference type="Proteomes" id="UP000788262">
    <property type="component" value="Unassembled WGS sequence"/>
</dbReference>
<evidence type="ECO:0000313" key="2">
    <source>
        <dbReference type="EMBL" id="MBN0049147.1"/>
    </source>
</evidence>
<comment type="caution">
    <text evidence="2">The sequence shown here is derived from an EMBL/GenBank/DDBJ whole genome shotgun (WGS) entry which is preliminary data.</text>
</comment>
<dbReference type="InterPro" id="IPR012349">
    <property type="entry name" value="Split_barrel_FMN-bd"/>
</dbReference>
<evidence type="ECO:0000256" key="1">
    <source>
        <dbReference type="SAM" id="MobiDB-lite"/>
    </source>
</evidence>